<evidence type="ECO:0000313" key="1">
    <source>
        <dbReference type="EMBL" id="QDU69496.1"/>
    </source>
</evidence>
<name>A0A518BRA7_9BACT</name>
<evidence type="ECO:0000313" key="2">
    <source>
        <dbReference type="Proteomes" id="UP000316921"/>
    </source>
</evidence>
<gene>
    <name evidence="1" type="ORF">Pla133_46160</name>
</gene>
<dbReference type="EMBL" id="CP036287">
    <property type="protein sequence ID" value="QDU69496.1"/>
    <property type="molecule type" value="Genomic_DNA"/>
</dbReference>
<keyword evidence="2" id="KW-1185">Reference proteome</keyword>
<sequence>MTPDSITMPNTATPIVEDSISSRVLLYGGARAQEGIDLASEFGVNEQALGVRLVRARRGADRQALFVETVDPEAIAAPMAWAARVALWALVRALAPPTVRVEGQFDTPRLAHLSPRVGGIAAPAIPLPSLTSNNHARLLVERLEALTSGLDGPHHWAFFHEQEPSRTGRTRVFAWDEAERSGLTDSARLLSSELDLLRGLARIYVER</sequence>
<dbReference type="AlphaFoldDB" id="A0A518BRA7"/>
<organism evidence="1 2">
    <name type="scientific">Engelhardtia mirabilis</name>
    <dbReference type="NCBI Taxonomy" id="2528011"/>
    <lineage>
        <taxon>Bacteria</taxon>
        <taxon>Pseudomonadati</taxon>
        <taxon>Planctomycetota</taxon>
        <taxon>Planctomycetia</taxon>
        <taxon>Planctomycetia incertae sedis</taxon>
        <taxon>Engelhardtia</taxon>
    </lineage>
</organism>
<dbReference type="KEGG" id="pbap:Pla133_46160"/>
<dbReference type="Proteomes" id="UP000316921">
    <property type="component" value="Chromosome"/>
</dbReference>
<proteinExistence type="predicted"/>
<reference evidence="1 2" key="1">
    <citation type="submission" date="2019-02" db="EMBL/GenBank/DDBJ databases">
        <title>Deep-cultivation of Planctomycetes and their phenomic and genomic characterization uncovers novel biology.</title>
        <authorList>
            <person name="Wiegand S."/>
            <person name="Jogler M."/>
            <person name="Boedeker C."/>
            <person name="Pinto D."/>
            <person name="Vollmers J."/>
            <person name="Rivas-Marin E."/>
            <person name="Kohn T."/>
            <person name="Peeters S.H."/>
            <person name="Heuer A."/>
            <person name="Rast P."/>
            <person name="Oberbeckmann S."/>
            <person name="Bunk B."/>
            <person name="Jeske O."/>
            <person name="Meyerdierks A."/>
            <person name="Storesund J.E."/>
            <person name="Kallscheuer N."/>
            <person name="Luecker S."/>
            <person name="Lage O.M."/>
            <person name="Pohl T."/>
            <person name="Merkel B.J."/>
            <person name="Hornburger P."/>
            <person name="Mueller R.-W."/>
            <person name="Bruemmer F."/>
            <person name="Labrenz M."/>
            <person name="Spormann A.M."/>
            <person name="Op den Camp H."/>
            <person name="Overmann J."/>
            <person name="Amann R."/>
            <person name="Jetten M.S.M."/>
            <person name="Mascher T."/>
            <person name="Medema M.H."/>
            <person name="Devos D.P."/>
            <person name="Kaster A.-K."/>
            <person name="Ovreas L."/>
            <person name="Rohde M."/>
            <person name="Galperin M.Y."/>
            <person name="Jogler C."/>
        </authorList>
    </citation>
    <scope>NUCLEOTIDE SEQUENCE [LARGE SCALE GENOMIC DNA]</scope>
    <source>
        <strain evidence="1 2">Pla133</strain>
    </source>
</reference>
<accession>A0A518BRA7</accession>
<protein>
    <submittedName>
        <fullName evidence="1">Uncharacterized protein</fullName>
    </submittedName>
</protein>